<keyword evidence="3" id="KW-1133">Transmembrane helix</keyword>
<evidence type="ECO:0000256" key="3">
    <source>
        <dbReference type="SAM" id="Phobius"/>
    </source>
</evidence>
<feature type="domain" description="RING-type" evidence="4">
    <location>
        <begin position="185"/>
        <end position="224"/>
    </location>
</feature>
<gene>
    <name evidence="5" type="ORF">CBYS24578_00005078</name>
</gene>
<keyword evidence="3" id="KW-0812">Transmembrane</keyword>
<evidence type="ECO:0000256" key="2">
    <source>
        <dbReference type="SAM" id="MobiDB-lite"/>
    </source>
</evidence>
<evidence type="ECO:0000256" key="1">
    <source>
        <dbReference type="PROSITE-ProRule" id="PRU00175"/>
    </source>
</evidence>
<dbReference type="OrthoDB" id="8062037at2759"/>
<reference evidence="6" key="1">
    <citation type="submission" date="2019-06" db="EMBL/GenBank/DDBJ databases">
        <authorList>
            <person name="Broberg M."/>
        </authorList>
    </citation>
    <scope>NUCLEOTIDE SEQUENCE [LARGE SCALE GENOMIC DNA]</scope>
</reference>
<dbReference type="EMBL" id="CABFNO020001301">
    <property type="protein sequence ID" value="CAG9979678.1"/>
    <property type="molecule type" value="Genomic_DNA"/>
</dbReference>
<organism evidence="5 6">
    <name type="scientific">Clonostachys byssicola</name>
    <dbReference type="NCBI Taxonomy" id="160290"/>
    <lineage>
        <taxon>Eukaryota</taxon>
        <taxon>Fungi</taxon>
        <taxon>Dikarya</taxon>
        <taxon>Ascomycota</taxon>
        <taxon>Pezizomycotina</taxon>
        <taxon>Sordariomycetes</taxon>
        <taxon>Hypocreomycetidae</taxon>
        <taxon>Hypocreales</taxon>
        <taxon>Bionectriaceae</taxon>
        <taxon>Clonostachys</taxon>
    </lineage>
</organism>
<keyword evidence="3" id="KW-0472">Membrane</keyword>
<keyword evidence="1" id="KW-0863">Zinc-finger</keyword>
<sequence length="253" mass="28088">MEQIGFIIIAFFCLFVVACPLITAIAARRRRRPQAVVAEPRPQSLIRARRKLSTVTACSFSVASAAGSIQRNGSHDDGEMNDARPGLVARNKSLADQHWHISPICIGPLVPEYPSRFTQTRLLGDETIVHQDVPSRRQSTNLTPEGRPSATDEISEHSPHSGFPFGSHWFSQLRRKGSAGTEADCEALTEVDDVLTINSCGHSFHSKCLISWFLMDRNDCPICRQLFYSPPSIPSRVLLRVSPPRPQSTGMWV</sequence>
<dbReference type="Proteomes" id="UP000754883">
    <property type="component" value="Unassembled WGS sequence"/>
</dbReference>
<feature type="region of interest" description="Disordered" evidence="2">
    <location>
        <begin position="131"/>
        <end position="159"/>
    </location>
</feature>
<keyword evidence="1" id="KW-0862">Zinc</keyword>
<evidence type="ECO:0000313" key="6">
    <source>
        <dbReference type="Proteomes" id="UP000754883"/>
    </source>
</evidence>
<keyword evidence="6" id="KW-1185">Reference proteome</keyword>
<protein>
    <recommendedName>
        <fullName evidence="4">RING-type domain-containing protein</fullName>
    </recommendedName>
</protein>
<dbReference type="Gene3D" id="3.30.40.10">
    <property type="entry name" value="Zinc/RING finger domain, C3HC4 (zinc finger)"/>
    <property type="match status" value="1"/>
</dbReference>
<accession>A0A9N9U646</accession>
<feature type="transmembrane region" description="Helical" evidence="3">
    <location>
        <begin position="6"/>
        <end position="27"/>
    </location>
</feature>
<dbReference type="InterPro" id="IPR001841">
    <property type="entry name" value="Znf_RING"/>
</dbReference>
<dbReference type="AlphaFoldDB" id="A0A9N9U646"/>
<comment type="caution">
    <text evidence="5">The sequence shown here is derived from an EMBL/GenBank/DDBJ whole genome shotgun (WGS) entry which is preliminary data.</text>
</comment>
<dbReference type="SUPFAM" id="SSF57850">
    <property type="entry name" value="RING/U-box"/>
    <property type="match status" value="1"/>
</dbReference>
<evidence type="ECO:0000259" key="4">
    <source>
        <dbReference type="PROSITE" id="PS50089"/>
    </source>
</evidence>
<dbReference type="GO" id="GO:0008270">
    <property type="term" value="F:zinc ion binding"/>
    <property type="evidence" value="ECO:0007669"/>
    <property type="project" value="UniProtKB-KW"/>
</dbReference>
<name>A0A9N9U646_9HYPO</name>
<dbReference type="CDD" id="cd16448">
    <property type="entry name" value="RING-H2"/>
    <property type="match status" value="1"/>
</dbReference>
<evidence type="ECO:0000313" key="5">
    <source>
        <dbReference type="EMBL" id="CAG9979678.1"/>
    </source>
</evidence>
<reference evidence="5 6" key="2">
    <citation type="submission" date="2021-10" db="EMBL/GenBank/DDBJ databases">
        <authorList>
            <person name="Piombo E."/>
        </authorList>
    </citation>
    <scope>NUCLEOTIDE SEQUENCE [LARGE SCALE GENOMIC DNA]</scope>
</reference>
<proteinExistence type="predicted"/>
<dbReference type="Pfam" id="PF13639">
    <property type="entry name" value="zf-RING_2"/>
    <property type="match status" value="1"/>
</dbReference>
<dbReference type="PROSITE" id="PS50089">
    <property type="entry name" value="ZF_RING_2"/>
    <property type="match status" value="1"/>
</dbReference>
<dbReference type="InterPro" id="IPR013083">
    <property type="entry name" value="Znf_RING/FYVE/PHD"/>
</dbReference>
<keyword evidence="1" id="KW-0479">Metal-binding</keyword>